<sequence length="249" mass="28505">HSMDPDSLILYKFTMPASLVCEPFIMVLITGSVYTTVILSLDRCLAVLRPLHWASILTRRRMKLALLLVFIFAVVVDSPVYFQAELRVAYFPKFNDSFLSGRPTEYYFSWFHQEVYLRHIMPVVQIIVPLVLIVTSNAAIVAKLFQHKRKSSALQGKPRGVDFSKLTAQVIAISVITLTSRVLAAANFYIVTEEEIFYIKYCSRACAWTGAFNIFFIKINSSVNFVFYCFFGGKFRKVFKTTFGCFLCQ</sequence>
<organism evidence="7 8">
    <name type="scientific">Elysia chlorotica</name>
    <name type="common">Eastern emerald elysia</name>
    <name type="synonym">Sea slug</name>
    <dbReference type="NCBI Taxonomy" id="188477"/>
    <lineage>
        <taxon>Eukaryota</taxon>
        <taxon>Metazoa</taxon>
        <taxon>Spiralia</taxon>
        <taxon>Lophotrochozoa</taxon>
        <taxon>Mollusca</taxon>
        <taxon>Gastropoda</taxon>
        <taxon>Heterobranchia</taxon>
        <taxon>Euthyneura</taxon>
        <taxon>Panpulmonata</taxon>
        <taxon>Sacoglossa</taxon>
        <taxon>Placobranchoidea</taxon>
        <taxon>Plakobranchidae</taxon>
        <taxon>Elysia</taxon>
    </lineage>
</organism>
<comment type="caution">
    <text evidence="7">The sequence shown here is derived from an EMBL/GenBank/DDBJ whole genome shotgun (WGS) entry which is preliminary data.</text>
</comment>
<dbReference type="Gene3D" id="1.20.1070.10">
    <property type="entry name" value="Rhodopsin 7-helix transmembrane proteins"/>
    <property type="match status" value="1"/>
</dbReference>
<dbReference type="Proteomes" id="UP000271974">
    <property type="component" value="Unassembled WGS sequence"/>
</dbReference>
<dbReference type="InterPro" id="IPR000276">
    <property type="entry name" value="GPCR_Rhodpsn"/>
</dbReference>
<feature type="non-terminal residue" evidence="7">
    <location>
        <position position="249"/>
    </location>
</feature>
<evidence type="ECO:0000256" key="5">
    <source>
        <dbReference type="SAM" id="Phobius"/>
    </source>
</evidence>
<dbReference type="PRINTS" id="PR00237">
    <property type="entry name" value="GPCRRHODOPSN"/>
</dbReference>
<dbReference type="STRING" id="188477.A0A3S1BQK4"/>
<keyword evidence="4 5" id="KW-0472">Membrane</keyword>
<keyword evidence="2 5" id="KW-0812">Transmembrane</keyword>
<evidence type="ECO:0000256" key="2">
    <source>
        <dbReference type="ARBA" id="ARBA00022692"/>
    </source>
</evidence>
<feature type="transmembrane region" description="Helical" evidence="5">
    <location>
        <begin position="166"/>
        <end position="190"/>
    </location>
</feature>
<evidence type="ECO:0000256" key="1">
    <source>
        <dbReference type="ARBA" id="ARBA00004370"/>
    </source>
</evidence>
<dbReference type="EMBL" id="RQTK01000067">
    <property type="protein sequence ID" value="RUS89066.1"/>
    <property type="molecule type" value="Genomic_DNA"/>
</dbReference>
<dbReference type="PANTHER" id="PTHR46641">
    <property type="entry name" value="FMRFAMIDE RECEPTOR-RELATED"/>
    <property type="match status" value="1"/>
</dbReference>
<evidence type="ECO:0000313" key="7">
    <source>
        <dbReference type="EMBL" id="RUS89066.1"/>
    </source>
</evidence>
<accession>A0A3S1BQK4</accession>
<comment type="subcellular location">
    <subcellularLocation>
        <location evidence="1">Membrane</location>
    </subcellularLocation>
</comment>
<dbReference type="GO" id="GO:0016020">
    <property type="term" value="C:membrane"/>
    <property type="evidence" value="ECO:0007669"/>
    <property type="project" value="UniProtKB-SubCell"/>
</dbReference>
<keyword evidence="3 5" id="KW-1133">Transmembrane helix</keyword>
<evidence type="ECO:0000256" key="3">
    <source>
        <dbReference type="ARBA" id="ARBA00022989"/>
    </source>
</evidence>
<evidence type="ECO:0000313" key="8">
    <source>
        <dbReference type="Proteomes" id="UP000271974"/>
    </source>
</evidence>
<keyword evidence="8" id="KW-1185">Reference proteome</keyword>
<feature type="domain" description="G-protein coupled receptors family 1 profile" evidence="6">
    <location>
        <begin position="32"/>
        <end position="228"/>
    </location>
</feature>
<reference evidence="7 8" key="1">
    <citation type="submission" date="2019-01" db="EMBL/GenBank/DDBJ databases">
        <title>A draft genome assembly of the solar-powered sea slug Elysia chlorotica.</title>
        <authorList>
            <person name="Cai H."/>
            <person name="Li Q."/>
            <person name="Fang X."/>
            <person name="Li J."/>
            <person name="Curtis N.E."/>
            <person name="Altenburger A."/>
            <person name="Shibata T."/>
            <person name="Feng M."/>
            <person name="Maeda T."/>
            <person name="Schwartz J.A."/>
            <person name="Shigenobu S."/>
            <person name="Lundholm N."/>
            <person name="Nishiyama T."/>
            <person name="Yang H."/>
            <person name="Hasebe M."/>
            <person name="Li S."/>
            <person name="Pierce S.K."/>
            <person name="Wang J."/>
        </authorList>
    </citation>
    <scope>NUCLEOTIDE SEQUENCE [LARGE SCALE GENOMIC DNA]</scope>
    <source>
        <strain evidence="7">EC2010</strain>
        <tissue evidence="7">Whole organism of an adult</tissue>
    </source>
</reference>
<dbReference type="Pfam" id="PF00001">
    <property type="entry name" value="7tm_1"/>
    <property type="match status" value="1"/>
</dbReference>
<dbReference type="InterPro" id="IPR017452">
    <property type="entry name" value="GPCR_Rhodpsn_7TM"/>
</dbReference>
<feature type="transmembrane region" description="Helical" evidence="5">
    <location>
        <begin position="126"/>
        <end position="145"/>
    </location>
</feature>
<evidence type="ECO:0000256" key="4">
    <source>
        <dbReference type="ARBA" id="ARBA00023136"/>
    </source>
</evidence>
<dbReference type="PROSITE" id="PS50262">
    <property type="entry name" value="G_PROTEIN_RECEP_F1_2"/>
    <property type="match status" value="1"/>
</dbReference>
<feature type="transmembrane region" description="Helical" evidence="5">
    <location>
        <begin position="23"/>
        <end position="41"/>
    </location>
</feature>
<feature type="non-terminal residue" evidence="7">
    <location>
        <position position="1"/>
    </location>
</feature>
<protein>
    <recommendedName>
        <fullName evidence="6">G-protein coupled receptors family 1 profile domain-containing protein</fullName>
    </recommendedName>
</protein>
<proteinExistence type="predicted"/>
<feature type="transmembrane region" description="Helical" evidence="5">
    <location>
        <begin position="62"/>
        <end position="82"/>
    </location>
</feature>
<gene>
    <name evidence="7" type="ORF">EGW08_003177</name>
</gene>
<dbReference type="GO" id="GO:0004930">
    <property type="term" value="F:G protein-coupled receptor activity"/>
    <property type="evidence" value="ECO:0007669"/>
    <property type="project" value="InterPro"/>
</dbReference>
<name>A0A3S1BQK4_ELYCH</name>
<evidence type="ECO:0000259" key="6">
    <source>
        <dbReference type="PROSITE" id="PS50262"/>
    </source>
</evidence>
<feature type="transmembrane region" description="Helical" evidence="5">
    <location>
        <begin position="210"/>
        <end position="231"/>
    </location>
</feature>
<dbReference type="AlphaFoldDB" id="A0A3S1BQK4"/>
<dbReference type="OrthoDB" id="6150098at2759"/>
<dbReference type="InterPro" id="IPR052954">
    <property type="entry name" value="GPCR-Ligand_Int"/>
</dbReference>
<dbReference type="SUPFAM" id="SSF81321">
    <property type="entry name" value="Family A G protein-coupled receptor-like"/>
    <property type="match status" value="1"/>
</dbReference>
<dbReference type="PANTHER" id="PTHR46641:SF2">
    <property type="entry name" value="FMRFAMIDE RECEPTOR"/>
    <property type="match status" value="1"/>
</dbReference>